<comment type="subcellular location">
    <subcellularLocation>
        <location evidence="1">Membrane</location>
    </subcellularLocation>
</comment>
<evidence type="ECO:0000256" key="3">
    <source>
        <dbReference type="ARBA" id="ARBA00022618"/>
    </source>
</evidence>
<gene>
    <name evidence="10" type="ORF">NITMOv2_0626</name>
</gene>
<dbReference type="Pfam" id="PF08478">
    <property type="entry name" value="POTRA_1"/>
    <property type="match status" value="1"/>
</dbReference>
<keyword evidence="6" id="KW-0472">Membrane</keyword>
<dbReference type="InterPro" id="IPR013685">
    <property type="entry name" value="POTRA_FtsQ_type"/>
</dbReference>
<feature type="domain" description="POTRA" evidence="9">
    <location>
        <begin position="79"/>
        <end position="147"/>
    </location>
</feature>
<sequence length="289" mass="31839">MRLLAKRSRTRKTGPRLNQWRGPRAGEAASRHAEARRAQAIAVWKRRLRLAGLLAGATLFGWGAVTAVKYSGPTAARLLEIRSITVEGAHQIQKQEVIDLVAVKPGTGLHQIVTGSIKRQVESHPWVKEAVVTRVPFHELRISITERKPAAIVRIGSENFLSDEGGHVLARLGQADNEALPMVTGIDLKGFIQGDGGVRQTIVSGIELAKLVGHTYDGRLQINAANPSNLVASVRGVQFQFGDDLLGEQWERFQRVKPALKTLNFDGRGRGANEVDLRYDHRIIVRERG</sequence>
<evidence type="ECO:0000256" key="4">
    <source>
        <dbReference type="ARBA" id="ARBA00022692"/>
    </source>
</evidence>
<evidence type="ECO:0000313" key="11">
    <source>
        <dbReference type="Proteomes" id="UP000069205"/>
    </source>
</evidence>
<feature type="compositionally biased region" description="Basic residues" evidence="8">
    <location>
        <begin position="1"/>
        <end position="14"/>
    </location>
</feature>
<evidence type="ECO:0000313" key="10">
    <source>
        <dbReference type="EMBL" id="ALA57062.1"/>
    </source>
</evidence>
<keyword evidence="3 10" id="KW-0132">Cell division</keyword>
<keyword evidence="5" id="KW-1133">Transmembrane helix</keyword>
<dbReference type="GO" id="GO:0016020">
    <property type="term" value="C:membrane"/>
    <property type="evidence" value="ECO:0007669"/>
    <property type="project" value="UniProtKB-SubCell"/>
</dbReference>
<evidence type="ECO:0000256" key="6">
    <source>
        <dbReference type="ARBA" id="ARBA00023136"/>
    </source>
</evidence>
<dbReference type="Proteomes" id="UP000069205">
    <property type="component" value="Chromosome"/>
</dbReference>
<keyword evidence="4" id="KW-0812">Transmembrane</keyword>
<dbReference type="RefSeq" id="WP_053378464.1">
    <property type="nucleotide sequence ID" value="NZ_CP011801.1"/>
</dbReference>
<keyword evidence="11" id="KW-1185">Reference proteome</keyword>
<dbReference type="GO" id="GO:0090529">
    <property type="term" value="P:cell septum assembly"/>
    <property type="evidence" value="ECO:0007669"/>
    <property type="project" value="InterPro"/>
</dbReference>
<dbReference type="KEGG" id="nmv:NITMOv2_0626"/>
<protein>
    <submittedName>
        <fullName evidence="10">Putative Cell division protein FtsQ</fullName>
    </submittedName>
</protein>
<reference evidence="10 11" key="1">
    <citation type="journal article" date="2015" name="Proc. Natl. Acad. Sci. U.S.A.">
        <title>Expanded metabolic versatility of ubiquitous nitrite-oxidizing bacteria from the genus Nitrospira.</title>
        <authorList>
            <person name="Koch H."/>
            <person name="Lucker S."/>
            <person name="Albertsen M."/>
            <person name="Kitzinger K."/>
            <person name="Herbold C."/>
            <person name="Spieck E."/>
            <person name="Nielsen P.H."/>
            <person name="Wagner M."/>
            <person name="Daims H."/>
        </authorList>
    </citation>
    <scope>NUCLEOTIDE SEQUENCE [LARGE SCALE GENOMIC DNA]</scope>
    <source>
        <strain evidence="10 11">NSP M-1</strain>
    </source>
</reference>
<evidence type="ECO:0000259" key="9">
    <source>
        <dbReference type="PROSITE" id="PS51779"/>
    </source>
</evidence>
<dbReference type="PROSITE" id="PS51779">
    <property type="entry name" value="POTRA"/>
    <property type="match status" value="1"/>
</dbReference>
<accession>A0A0K2G8X4</accession>
<evidence type="ECO:0000256" key="8">
    <source>
        <dbReference type="SAM" id="MobiDB-lite"/>
    </source>
</evidence>
<evidence type="ECO:0000256" key="5">
    <source>
        <dbReference type="ARBA" id="ARBA00022989"/>
    </source>
</evidence>
<feature type="region of interest" description="Disordered" evidence="8">
    <location>
        <begin position="1"/>
        <end position="32"/>
    </location>
</feature>
<evidence type="ECO:0000256" key="2">
    <source>
        <dbReference type="ARBA" id="ARBA00022475"/>
    </source>
</evidence>
<dbReference type="Gene3D" id="3.10.20.310">
    <property type="entry name" value="membrane protein fhac"/>
    <property type="match status" value="1"/>
</dbReference>
<evidence type="ECO:0000256" key="1">
    <source>
        <dbReference type="ARBA" id="ARBA00004370"/>
    </source>
</evidence>
<dbReference type="STRING" id="42253.NITMOv2_0626"/>
<dbReference type="PANTHER" id="PTHR35851">
    <property type="entry name" value="CELL DIVISION PROTEIN FTSQ"/>
    <property type="match status" value="1"/>
</dbReference>
<dbReference type="InterPro" id="IPR026579">
    <property type="entry name" value="FtsQ"/>
</dbReference>
<proteinExistence type="predicted"/>
<organism evidence="10 11">
    <name type="scientific">Nitrospira moscoviensis</name>
    <dbReference type="NCBI Taxonomy" id="42253"/>
    <lineage>
        <taxon>Bacteria</taxon>
        <taxon>Pseudomonadati</taxon>
        <taxon>Nitrospirota</taxon>
        <taxon>Nitrospiria</taxon>
        <taxon>Nitrospirales</taxon>
        <taxon>Nitrospiraceae</taxon>
        <taxon>Nitrospira</taxon>
    </lineage>
</organism>
<dbReference type="PATRIC" id="fig|42253.5.peg.620"/>
<dbReference type="EMBL" id="CP011801">
    <property type="protein sequence ID" value="ALA57062.1"/>
    <property type="molecule type" value="Genomic_DNA"/>
</dbReference>
<keyword evidence="7" id="KW-0131">Cell cycle</keyword>
<dbReference type="PANTHER" id="PTHR35851:SF1">
    <property type="entry name" value="CELL DIVISION PROTEIN FTSQ"/>
    <property type="match status" value="1"/>
</dbReference>
<dbReference type="AlphaFoldDB" id="A0A0K2G8X4"/>
<keyword evidence="2" id="KW-1003">Cell membrane</keyword>
<name>A0A0K2G8X4_NITMO</name>
<dbReference type="InterPro" id="IPR034746">
    <property type="entry name" value="POTRA"/>
</dbReference>
<evidence type="ECO:0000256" key="7">
    <source>
        <dbReference type="ARBA" id="ARBA00023306"/>
    </source>
</evidence>